<evidence type="ECO:0000256" key="1">
    <source>
        <dbReference type="SAM" id="MobiDB-lite"/>
    </source>
</evidence>
<keyword evidence="3" id="KW-1185">Reference proteome</keyword>
<sequence>MKQPSKPPLKGFVPSTQEEEERHEALAKDEKGFNPKAFKLLIKAEYNPKEFSLGKLLPEATGNKLHRLNATQIMLKEKGHAIQDFRVGLGFTPPKTVRITIKRVNNNYVSEGFSSTEDHKKEENLRESIFNRLGTHRKELHGIANRQSVFDRFMVEYYNWTSHGEDIVQDYYEAPSVPQVSEEPTSAGHFEGVLDDGTRSCPMDAYDQISERIYNRISQWANKLLSFDHTLPGDYYSTKKLVKDLGLPVKKIHACKNGCMLYWKVNVDLEYCKLCWNGRYRLALGRDLHWKKSSYAVLRYPPLTPRLQRLYSSRAIAEHRRGMPHIKQQRGRCVIHPMPRRGSILIGCILILQKSRVMFGWVVAQMVLYRTVSTVVLIHVGRLSLHRTIFPLLWHVGMRMYDHATDRAFMMRAALMWTVNDLLVYGMASGWSTAGVMGCPICMDDTKEFHLQHGRNVRYFGCHRQFLPAHHPYRRNKKSFMKNRVENKVARPRLTRDQILAQVVNISHVVEMLSLLPDVYGSDHKWTKKSIFSDLLYWSTLLI</sequence>
<gene>
    <name evidence="2" type="ORF">Sango_3073800</name>
</gene>
<dbReference type="EMBL" id="JACGWL010000205">
    <property type="protein sequence ID" value="KAK4384311.1"/>
    <property type="molecule type" value="Genomic_DNA"/>
</dbReference>
<dbReference type="AlphaFoldDB" id="A0AAE1W0I2"/>
<accession>A0AAE1W0I2</accession>
<dbReference type="PANTHER" id="PTHR10775">
    <property type="entry name" value="OS08G0208400 PROTEIN"/>
    <property type="match status" value="1"/>
</dbReference>
<reference evidence="2" key="2">
    <citation type="journal article" date="2024" name="Plant">
        <title>Genomic evolution and insights into agronomic trait innovations of Sesamum species.</title>
        <authorList>
            <person name="Miao H."/>
            <person name="Wang L."/>
            <person name="Qu L."/>
            <person name="Liu H."/>
            <person name="Sun Y."/>
            <person name="Le M."/>
            <person name="Wang Q."/>
            <person name="Wei S."/>
            <person name="Zheng Y."/>
            <person name="Lin W."/>
            <person name="Duan Y."/>
            <person name="Cao H."/>
            <person name="Xiong S."/>
            <person name="Wang X."/>
            <person name="Wei L."/>
            <person name="Li C."/>
            <person name="Ma Q."/>
            <person name="Ju M."/>
            <person name="Zhao R."/>
            <person name="Li G."/>
            <person name="Mu C."/>
            <person name="Tian Q."/>
            <person name="Mei H."/>
            <person name="Zhang T."/>
            <person name="Gao T."/>
            <person name="Zhang H."/>
        </authorList>
    </citation>
    <scope>NUCLEOTIDE SEQUENCE</scope>
    <source>
        <strain evidence="2">K16</strain>
    </source>
</reference>
<evidence type="ECO:0000313" key="2">
    <source>
        <dbReference type="EMBL" id="KAK4384311.1"/>
    </source>
</evidence>
<dbReference type="InterPro" id="IPR004242">
    <property type="entry name" value="Transposase_21"/>
</dbReference>
<dbReference type="PANTHER" id="PTHR10775:SF182">
    <property type="entry name" value="TRANSPOSON, EN_SPM-LIKE, TRANSPOSASE-ASSOCIATED DOMAIN PROTEIN-RELATED"/>
    <property type="match status" value="1"/>
</dbReference>
<protein>
    <submittedName>
        <fullName evidence="2">Uncharacterized protein</fullName>
    </submittedName>
</protein>
<name>A0AAE1W0I2_9LAMI</name>
<dbReference type="Pfam" id="PF02992">
    <property type="entry name" value="Transposase_21"/>
    <property type="match status" value="1"/>
</dbReference>
<feature type="region of interest" description="Disordered" evidence="1">
    <location>
        <begin position="1"/>
        <end position="28"/>
    </location>
</feature>
<reference evidence="2" key="1">
    <citation type="submission" date="2020-06" db="EMBL/GenBank/DDBJ databases">
        <authorList>
            <person name="Li T."/>
            <person name="Hu X."/>
            <person name="Zhang T."/>
            <person name="Song X."/>
            <person name="Zhang H."/>
            <person name="Dai N."/>
            <person name="Sheng W."/>
            <person name="Hou X."/>
            <person name="Wei L."/>
        </authorList>
    </citation>
    <scope>NUCLEOTIDE SEQUENCE</scope>
    <source>
        <strain evidence="2">K16</strain>
        <tissue evidence="2">Leaf</tissue>
    </source>
</reference>
<dbReference type="Proteomes" id="UP001289374">
    <property type="component" value="Unassembled WGS sequence"/>
</dbReference>
<organism evidence="2 3">
    <name type="scientific">Sesamum angolense</name>
    <dbReference type="NCBI Taxonomy" id="2727404"/>
    <lineage>
        <taxon>Eukaryota</taxon>
        <taxon>Viridiplantae</taxon>
        <taxon>Streptophyta</taxon>
        <taxon>Embryophyta</taxon>
        <taxon>Tracheophyta</taxon>
        <taxon>Spermatophyta</taxon>
        <taxon>Magnoliopsida</taxon>
        <taxon>eudicotyledons</taxon>
        <taxon>Gunneridae</taxon>
        <taxon>Pentapetalae</taxon>
        <taxon>asterids</taxon>
        <taxon>lamiids</taxon>
        <taxon>Lamiales</taxon>
        <taxon>Pedaliaceae</taxon>
        <taxon>Sesamum</taxon>
    </lineage>
</organism>
<proteinExistence type="predicted"/>
<evidence type="ECO:0000313" key="3">
    <source>
        <dbReference type="Proteomes" id="UP001289374"/>
    </source>
</evidence>
<comment type="caution">
    <text evidence="2">The sequence shown here is derived from an EMBL/GenBank/DDBJ whole genome shotgun (WGS) entry which is preliminary data.</text>
</comment>